<name>A0ACB9AVC8_9ASTR</name>
<reference evidence="2" key="1">
    <citation type="journal article" date="2022" name="Mol. Ecol. Resour.">
        <title>The genomes of chicory, endive, great burdock and yacon provide insights into Asteraceae palaeo-polyploidization history and plant inulin production.</title>
        <authorList>
            <person name="Fan W."/>
            <person name="Wang S."/>
            <person name="Wang H."/>
            <person name="Wang A."/>
            <person name="Jiang F."/>
            <person name="Liu H."/>
            <person name="Zhao H."/>
            <person name="Xu D."/>
            <person name="Zhang Y."/>
        </authorList>
    </citation>
    <scope>NUCLEOTIDE SEQUENCE [LARGE SCALE GENOMIC DNA]</scope>
    <source>
        <strain evidence="2">cv. Yunnan</strain>
    </source>
</reference>
<accession>A0ACB9AVC8</accession>
<reference evidence="1 2" key="2">
    <citation type="journal article" date="2022" name="Mol. Ecol. Resour.">
        <title>The genomes of chicory, endive, great burdock and yacon provide insights into Asteraceae paleo-polyploidization history and plant inulin production.</title>
        <authorList>
            <person name="Fan W."/>
            <person name="Wang S."/>
            <person name="Wang H."/>
            <person name="Wang A."/>
            <person name="Jiang F."/>
            <person name="Liu H."/>
            <person name="Zhao H."/>
            <person name="Xu D."/>
            <person name="Zhang Y."/>
        </authorList>
    </citation>
    <scope>NUCLEOTIDE SEQUENCE [LARGE SCALE GENOMIC DNA]</scope>
    <source>
        <strain evidence="2">cv. Yunnan</strain>
        <tissue evidence="1">Leaves</tissue>
    </source>
</reference>
<comment type="caution">
    <text evidence="1">The sequence shown here is derived from an EMBL/GenBank/DDBJ whole genome shotgun (WGS) entry which is preliminary data.</text>
</comment>
<evidence type="ECO:0000313" key="2">
    <source>
        <dbReference type="Proteomes" id="UP001056120"/>
    </source>
</evidence>
<keyword evidence="2" id="KW-1185">Reference proteome</keyword>
<evidence type="ECO:0000313" key="1">
    <source>
        <dbReference type="EMBL" id="KAI3713802.1"/>
    </source>
</evidence>
<dbReference type="Proteomes" id="UP001056120">
    <property type="component" value="Linkage Group LG24"/>
</dbReference>
<gene>
    <name evidence="1" type="ORF">L1987_72388</name>
</gene>
<proteinExistence type="predicted"/>
<protein>
    <submittedName>
        <fullName evidence="1">Uncharacterized protein</fullName>
    </submittedName>
</protein>
<sequence>MAMKVLDTAMQVHLYGLPVDVLISGFYNQNRAVNFQSSFNFVLATILIYDDKSNKDNVDLSATFSAYELDDYLHQKRNNPQSDFEFMLDPVLSMLRLRVLLAPEKSYATYQDANDKDEFEERSQKRLKVTDPLNVSSASYDLTEE</sequence>
<organism evidence="1 2">
    <name type="scientific">Smallanthus sonchifolius</name>
    <dbReference type="NCBI Taxonomy" id="185202"/>
    <lineage>
        <taxon>Eukaryota</taxon>
        <taxon>Viridiplantae</taxon>
        <taxon>Streptophyta</taxon>
        <taxon>Embryophyta</taxon>
        <taxon>Tracheophyta</taxon>
        <taxon>Spermatophyta</taxon>
        <taxon>Magnoliopsida</taxon>
        <taxon>eudicotyledons</taxon>
        <taxon>Gunneridae</taxon>
        <taxon>Pentapetalae</taxon>
        <taxon>asterids</taxon>
        <taxon>campanulids</taxon>
        <taxon>Asterales</taxon>
        <taxon>Asteraceae</taxon>
        <taxon>Asteroideae</taxon>
        <taxon>Heliantheae alliance</taxon>
        <taxon>Millerieae</taxon>
        <taxon>Smallanthus</taxon>
    </lineage>
</organism>
<dbReference type="EMBL" id="CM042041">
    <property type="protein sequence ID" value="KAI3713802.1"/>
    <property type="molecule type" value="Genomic_DNA"/>
</dbReference>